<keyword evidence="1" id="KW-0812">Transmembrane</keyword>
<keyword evidence="1" id="KW-1133">Transmembrane helix</keyword>
<dbReference type="AlphaFoldDB" id="A0A1G9JFI9"/>
<organism evidence="2 3">
    <name type="scientific">Pedobacter steynii</name>
    <dbReference type="NCBI Taxonomy" id="430522"/>
    <lineage>
        <taxon>Bacteria</taxon>
        <taxon>Pseudomonadati</taxon>
        <taxon>Bacteroidota</taxon>
        <taxon>Sphingobacteriia</taxon>
        <taxon>Sphingobacteriales</taxon>
        <taxon>Sphingobacteriaceae</taxon>
        <taxon>Pedobacter</taxon>
    </lineage>
</organism>
<evidence type="ECO:0000256" key="1">
    <source>
        <dbReference type="SAM" id="Phobius"/>
    </source>
</evidence>
<gene>
    <name evidence="2" type="ORF">SAMN05421820_101239</name>
</gene>
<evidence type="ECO:0000313" key="3">
    <source>
        <dbReference type="Proteomes" id="UP000183200"/>
    </source>
</evidence>
<evidence type="ECO:0000313" key="2">
    <source>
        <dbReference type="EMBL" id="SDL35966.1"/>
    </source>
</evidence>
<accession>A0A1G9JFI9</accession>
<protein>
    <submittedName>
        <fullName evidence="2">Uncharacterized protein</fullName>
    </submittedName>
</protein>
<keyword evidence="3" id="KW-1185">Reference proteome</keyword>
<proteinExistence type="predicted"/>
<sequence>MSIIKVTDSVIKLAISILFRAILIIYAVFLISVYQNHFSIYWYLLAICIYIAIYSSLFNKHKLLAFLRLVNDYAFMGIILYGKPLENLQISLFLLLPLLNNINHSGKRKIRPFSVRLSAVILITHFIINDFKFNWLFLTSIFAISLINSLISFRFYLINYVNNLYSIIEEFYRDNLNIGKTHRILKEVVKRHEQNKFVSRWIPLRSIILFQLRDEKGLKILLSSEFIANIIIKDNATLCETLLTENSLSNQTIVLDGRESKQNLFLIMEYKANKYVFFVDFYRRPPIDIALNIYVTKVLEPLFSKIVQVAYTEYQLSLENKKYFKELKNRMESIETAVNAIHYLNNKLSPVLNYFEMLRLLPETEPSKVDQLKELIETEKKNAIDSLAPITAKMNQMAEKTMIHNIISETKIISLRKLFSIVRNICEEDNAIQFNYSVEWNENTFDKKVLINLNLISYVIEELIINLKKYSTGSCVVTFHNKTGTSISFKNQVKNIDKQRAVINKVTQDFNQENVNEMMKRSSTGLRMVKQYLIQQDIKHKMTLLNENLILTLTLKIEDGNSNI</sequence>
<reference evidence="3" key="1">
    <citation type="submission" date="2016-10" db="EMBL/GenBank/DDBJ databases">
        <authorList>
            <person name="Varghese N."/>
            <person name="Submissions S."/>
        </authorList>
    </citation>
    <scope>NUCLEOTIDE SEQUENCE [LARGE SCALE GENOMIC DNA]</scope>
    <source>
        <strain evidence="3">DSM 19110</strain>
    </source>
</reference>
<feature type="transmembrane region" description="Helical" evidence="1">
    <location>
        <begin position="12"/>
        <end position="34"/>
    </location>
</feature>
<keyword evidence="1" id="KW-0472">Membrane</keyword>
<feature type="transmembrane region" description="Helical" evidence="1">
    <location>
        <begin position="40"/>
        <end position="58"/>
    </location>
</feature>
<dbReference type="Proteomes" id="UP000183200">
    <property type="component" value="Unassembled WGS sequence"/>
</dbReference>
<name>A0A1G9JFI9_9SPHI</name>
<dbReference type="EMBL" id="FNGY01000001">
    <property type="protein sequence ID" value="SDL35966.1"/>
    <property type="molecule type" value="Genomic_DNA"/>
</dbReference>
<feature type="transmembrane region" description="Helical" evidence="1">
    <location>
        <begin position="135"/>
        <end position="157"/>
    </location>
</feature>